<feature type="domain" description="Galactofuranosyltransferase-2 C-terminal" evidence="6">
    <location>
        <begin position="467"/>
        <end position="663"/>
    </location>
</feature>
<dbReference type="Pfam" id="PF17994">
    <property type="entry name" value="Glft2_N"/>
    <property type="match status" value="1"/>
</dbReference>
<dbReference type="SUPFAM" id="SSF53448">
    <property type="entry name" value="Nucleotide-diphospho-sugar transferases"/>
    <property type="match status" value="1"/>
</dbReference>
<gene>
    <name evidence="7" type="ORF">GCM10011512_12980</name>
</gene>
<evidence type="ECO:0000259" key="6">
    <source>
        <dbReference type="Pfam" id="PF19320"/>
    </source>
</evidence>
<comment type="pathway">
    <text evidence="1">Cell wall biogenesis; cell wall polysaccharide biosynthesis.</text>
</comment>
<evidence type="ECO:0000256" key="3">
    <source>
        <dbReference type="ARBA" id="ARBA00022676"/>
    </source>
</evidence>
<dbReference type="RefSeq" id="WP_188667516.1">
    <property type="nucleotide sequence ID" value="NZ_BMJI01000005.1"/>
</dbReference>
<dbReference type="InterPro" id="IPR029044">
    <property type="entry name" value="Nucleotide-diphossugar_trans"/>
</dbReference>
<dbReference type="InterPro" id="IPR045699">
    <property type="entry name" value="GlfT2_C"/>
</dbReference>
<evidence type="ECO:0000259" key="5">
    <source>
        <dbReference type="Pfam" id="PF17994"/>
    </source>
</evidence>
<dbReference type="Gene3D" id="3.90.550.60">
    <property type="match status" value="1"/>
</dbReference>
<comment type="similarity">
    <text evidence="2">Belongs to the glycosyltransferase 2 family.</text>
</comment>
<proteinExistence type="inferred from homology"/>
<sequence>MSAEATPLPSEAAAQPAFSTLQRVILPHAGQMDTVPLYVDTGVATGARLSTMDGSADTGRTAKTVVPVSVAAEVAHAEDFISRTSMSVRAGNRVSFATYFNAFPASYWRRWTVLDDVRLAVRTTGTGTVVVYRSNARGSLQRVDSRRVTGPADTLFDLPLAPFGDGGWYWFDLVAGREPLVLEEASWQGRDDGRAPGRITLQITTMNKASFCLDNLRLLADDPAARELLQEILIVDQGTARVADHPDFEAVAAGLTGKLRIIHQDNLGGSGGFSRGMYEAVANGSDYALLLDDDVVIEPESIARLLTFADRCRKPTIVGGHMFDLYNRTVLHTFGEIVNPYRFQPDQPVADQVLGHDLRGSSLRNTAWLHRRVDVDYNGWWMDLIPTRVIREVGLALPVFIKWDDAEYGLRARKAGYPTVSLPGAAVWHVSWIDKDDLVGWQAYFHIRNRLISALIHSPYERGGRVLRESGYADIKHLISMQYYTAAGRAMALEDVLAGPDQLHRILPERIQQIRAMTQEYPDAQLAPDVEQYPAPHMAKPPRRGRGLAAPGYTRLIPWAAKTVVRQLVAPVPPESRERPQAHIAHQDNKWWRISQYDSALVSNAEGTGVSWYQRDRGELRHQLARSAALHAQLLREWPALRRAYQEAAARITSLPAWEQTFAAHTRSELRR</sequence>
<keyword evidence="8" id="KW-1185">Reference proteome</keyword>
<dbReference type="PANTHER" id="PTHR43179:SF12">
    <property type="entry name" value="GALACTOFURANOSYLTRANSFERASE GLFT2"/>
    <property type="match status" value="1"/>
</dbReference>
<dbReference type="Pfam" id="PF19320">
    <property type="entry name" value="GlfT2_domain3"/>
    <property type="match status" value="1"/>
</dbReference>
<feature type="domain" description="Galactofuranosyltransferase GlfT2 N-terminal" evidence="5">
    <location>
        <begin position="77"/>
        <end position="188"/>
    </location>
</feature>
<accession>A0ABQ1NYN4</accession>
<dbReference type="GO" id="GO:0016740">
    <property type="term" value="F:transferase activity"/>
    <property type="evidence" value="ECO:0007669"/>
    <property type="project" value="UniProtKB-KW"/>
</dbReference>
<evidence type="ECO:0000313" key="7">
    <source>
        <dbReference type="EMBL" id="GGC87442.1"/>
    </source>
</evidence>
<dbReference type="PANTHER" id="PTHR43179">
    <property type="entry name" value="RHAMNOSYLTRANSFERASE WBBL"/>
    <property type="match status" value="1"/>
</dbReference>
<organism evidence="7 8">
    <name type="scientific">Tersicoccus solisilvae</name>
    <dbReference type="NCBI Taxonomy" id="1882339"/>
    <lineage>
        <taxon>Bacteria</taxon>
        <taxon>Bacillati</taxon>
        <taxon>Actinomycetota</taxon>
        <taxon>Actinomycetes</taxon>
        <taxon>Micrococcales</taxon>
        <taxon>Micrococcaceae</taxon>
        <taxon>Tersicoccus</taxon>
    </lineage>
</organism>
<dbReference type="EMBL" id="BMJI01000005">
    <property type="protein sequence ID" value="GGC87442.1"/>
    <property type="molecule type" value="Genomic_DNA"/>
</dbReference>
<evidence type="ECO:0000256" key="2">
    <source>
        <dbReference type="ARBA" id="ARBA00006739"/>
    </source>
</evidence>
<comment type="caution">
    <text evidence="7">The sequence shown here is derived from an EMBL/GenBank/DDBJ whole genome shotgun (WGS) entry which is preliminary data.</text>
</comment>
<dbReference type="Proteomes" id="UP000597761">
    <property type="component" value="Unassembled WGS sequence"/>
</dbReference>
<evidence type="ECO:0000256" key="4">
    <source>
        <dbReference type="ARBA" id="ARBA00022679"/>
    </source>
</evidence>
<dbReference type="InterPro" id="IPR040492">
    <property type="entry name" value="GlfT2_N"/>
</dbReference>
<evidence type="ECO:0000256" key="1">
    <source>
        <dbReference type="ARBA" id="ARBA00004776"/>
    </source>
</evidence>
<reference evidence="8" key="1">
    <citation type="journal article" date="2019" name="Int. J. Syst. Evol. Microbiol.">
        <title>The Global Catalogue of Microorganisms (GCM) 10K type strain sequencing project: providing services to taxonomists for standard genome sequencing and annotation.</title>
        <authorList>
            <consortium name="The Broad Institute Genomics Platform"/>
            <consortium name="The Broad Institute Genome Sequencing Center for Infectious Disease"/>
            <person name="Wu L."/>
            <person name="Ma J."/>
        </authorList>
    </citation>
    <scope>NUCLEOTIDE SEQUENCE [LARGE SCALE GENOMIC DNA]</scope>
    <source>
        <strain evidence="8">CGMCC 1.15480</strain>
    </source>
</reference>
<dbReference type="Pfam" id="PF13641">
    <property type="entry name" value="Glyco_tranf_2_3"/>
    <property type="match status" value="1"/>
</dbReference>
<evidence type="ECO:0000313" key="8">
    <source>
        <dbReference type="Proteomes" id="UP000597761"/>
    </source>
</evidence>
<name>A0ABQ1NYN4_9MICC</name>
<protein>
    <submittedName>
        <fullName evidence="7">Glycosyl transferase</fullName>
    </submittedName>
</protein>
<keyword evidence="4 7" id="KW-0808">Transferase</keyword>
<keyword evidence="3" id="KW-0328">Glycosyltransferase</keyword>